<dbReference type="AlphaFoldDB" id="A0A4S4NJT1"/>
<keyword evidence="2" id="KW-1185">Reference proteome</keyword>
<accession>A0A4S4NJT1</accession>
<name>A0A4S4NJT1_9BACT</name>
<proteinExistence type="predicted"/>
<sequence length="84" mass="9192">MQTIEGLLLDPDGRPIADATLSIVSATAPVPDIAMMTDRGGRFFLDEMPEGRFRLRVTPPGGGGRTVEFTVPRPDGRLRLQLDR</sequence>
<keyword evidence="1" id="KW-0121">Carboxypeptidase</keyword>
<dbReference type="EMBL" id="SRSF01000003">
    <property type="protein sequence ID" value="THH40039.1"/>
    <property type="molecule type" value="Genomic_DNA"/>
</dbReference>
<evidence type="ECO:0000313" key="1">
    <source>
        <dbReference type="EMBL" id="THH40039.1"/>
    </source>
</evidence>
<dbReference type="SUPFAM" id="SSF49464">
    <property type="entry name" value="Carboxypeptidase regulatory domain-like"/>
    <property type="match status" value="1"/>
</dbReference>
<dbReference type="Pfam" id="PF13620">
    <property type="entry name" value="CarboxypepD_reg"/>
    <property type="match status" value="1"/>
</dbReference>
<dbReference type="RefSeq" id="WP_136459163.1">
    <property type="nucleotide sequence ID" value="NZ_SRSF01000003.1"/>
</dbReference>
<evidence type="ECO:0000313" key="2">
    <source>
        <dbReference type="Proteomes" id="UP000308528"/>
    </source>
</evidence>
<dbReference type="Proteomes" id="UP000308528">
    <property type="component" value="Unassembled WGS sequence"/>
</dbReference>
<comment type="caution">
    <text evidence="1">The sequence shown here is derived from an EMBL/GenBank/DDBJ whole genome shotgun (WGS) entry which is preliminary data.</text>
</comment>
<dbReference type="InterPro" id="IPR008969">
    <property type="entry name" value="CarboxyPept-like_regulatory"/>
</dbReference>
<organism evidence="1 2">
    <name type="scientific">Neolewinella litorea</name>
    <dbReference type="NCBI Taxonomy" id="2562452"/>
    <lineage>
        <taxon>Bacteria</taxon>
        <taxon>Pseudomonadati</taxon>
        <taxon>Bacteroidota</taxon>
        <taxon>Saprospiria</taxon>
        <taxon>Saprospirales</taxon>
        <taxon>Lewinellaceae</taxon>
        <taxon>Neolewinella</taxon>
    </lineage>
</organism>
<gene>
    <name evidence="1" type="ORF">E4021_10580</name>
</gene>
<dbReference type="OrthoDB" id="9804995at2"/>
<protein>
    <submittedName>
        <fullName evidence="1">Carboxypeptidase regulatory-like domain-containing protein</fullName>
    </submittedName>
</protein>
<dbReference type="Gene3D" id="2.60.40.1120">
    <property type="entry name" value="Carboxypeptidase-like, regulatory domain"/>
    <property type="match status" value="1"/>
</dbReference>
<reference evidence="1 2" key="1">
    <citation type="submission" date="2019-04" db="EMBL/GenBank/DDBJ databases">
        <title>Lewinella litorea sp. nov., isolated from a marine sand.</title>
        <authorList>
            <person name="Yoon J.-H."/>
        </authorList>
    </citation>
    <scope>NUCLEOTIDE SEQUENCE [LARGE SCALE GENOMIC DNA]</scope>
    <source>
        <strain evidence="1 2">HSMS-39</strain>
    </source>
</reference>
<keyword evidence="1" id="KW-0645">Protease</keyword>
<keyword evidence="1" id="KW-0378">Hydrolase</keyword>
<dbReference type="GO" id="GO:0004180">
    <property type="term" value="F:carboxypeptidase activity"/>
    <property type="evidence" value="ECO:0007669"/>
    <property type="project" value="UniProtKB-KW"/>
</dbReference>